<dbReference type="Proteomes" id="UP000176998">
    <property type="component" value="Unassembled WGS sequence"/>
</dbReference>
<evidence type="ECO:0000313" key="4">
    <source>
        <dbReference type="Proteomes" id="UP000176998"/>
    </source>
</evidence>
<organism evidence="3 4">
    <name type="scientific">Colletotrichum orchidophilum</name>
    <dbReference type="NCBI Taxonomy" id="1209926"/>
    <lineage>
        <taxon>Eukaryota</taxon>
        <taxon>Fungi</taxon>
        <taxon>Dikarya</taxon>
        <taxon>Ascomycota</taxon>
        <taxon>Pezizomycotina</taxon>
        <taxon>Sordariomycetes</taxon>
        <taxon>Hypocreomycetidae</taxon>
        <taxon>Glomerellales</taxon>
        <taxon>Glomerellaceae</taxon>
        <taxon>Colletotrichum</taxon>
    </lineage>
</organism>
<feature type="compositionally biased region" description="Polar residues" evidence="2">
    <location>
        <begin position="267"/>
        <end position="298"/>
    </location>
</feature>
<gene>
    <name evidence="3" type="ORF">CORC01_12580</name>
</gene>
<keyword evidence="4" id="KW-1185">Reference proteome</keyword>
<feature type="coiled-coil region" evidence="1">
    <location>
        <begin position="180"/>
        <end position="207"/>
    </location>
</feature>
<dbReference type="GeneID" id="34565710"/>
<evidence type="ECO:0000313" key="3">
    <source>
        <dbReference type="EMBL" id="OHE92125.1"/>
    </source>
</evidence>
<proteinExistence type="predicted"/>
<evidence type="ECO:0000256" key="1">
    <source>
        <dbReference type="SAM" id="Coils"/>
    </source>
</evidence>
<sequence>MSAATPSEATMEATTDSVMEEGTPVNDNPIPIDLSSARRAKTPEVDPAGSSSLSSAASTPTKPASERHRATPKEPKLISHAAANKQLRGLIVAHNETSREYKKVLGLYKHLTREENAIPIILEACVSATSECLVQAIEDVEALESGNPPRKIPYPADMIPELLAAVETAEAERNEFYAENRRLFVQVAILEEELHALKAKVNVAKQVELDARTREGLPVLAAACQRPIAPSGLPVGTGTPINSTPAAVRRRKLTGEAPATSPALPESISQNSTERNFRTGTWTLSLDDPQTPTRNSSR</sequence>
<feature type="region of interest" description="Disordered" evidence="2">
    <location>
        <begin position="1"/>
        <end position="78"/>
    </location>
</feature>
<comment type="caution">
    <text evidence="3">The sequence shown here is derived from an EMBL/GenBank/DDBJ whole genome shotgun (WGS) entry which is preliminary data.</text>
</comment>
<accession>A0A1G4ASN5</accession>
<feature type="compositionally biased region" description="Low complexity" evidence="2">
    <location>
        <begin position="47"/>
        <end position="63"/>
    </location>
</feature>
<feature type="region of interest" description="Disordered" evidence="2">
    <location>
        <begin position="252"/>
        <end position="298"/>
    </location>
</feature>
<name>A0A1G4ASN5_9PEZI</name>
<dbReference type="RefSeq" id="XP_022469295.1">
    <property type="nucleotide sequence ID" value="XM_022624200.1"/>
</dbReference>
<evidence type="ECO:0000256" key="2">
    <source>
        <dbReference type="SAM" id="MobiDB-lite"/>
    </source>
</evidence>
<dbReference type="OrthoDB" id="4847024at2759"/>
<dbReference type="AlphaFoldDB" id="A0A1G4ASN5"/>
<feature type="compositionally biased region" description="Basic and acidic residues" evidence="2">
    <location>
        <begin position="64"/>
        <end position="77"/>
    </location>
</feature>
<keyword evidence="1" id="KW-0175">Coiled coil</keyword>
<feature type="compositionally biased region" description="Polar residues" evidence="2">
    <location>
        <begin position="1"/>
        <end position="17"/>
    </location>
</feature>
<protein>
    <submittedName>
        <fullName evidence="3">Uncharacterized protein</fullName>
    </submittedName>
</protein>
<reference evidence="3 4" key="1">
    <citation type="submission" date="2016-09" db="EMBL/GenBank/DDBJ databases">
        <authorList>
            <person name="Capua I."/>
            <person name="De Benedictis P."/>
            <person name="Joannis T."/>
            <person name="Lombin L.H."/>
            <person name="Cattoli G."/>
        </authorList>
    </citation>
    <scope>NUCLEOTIDE SEQUENCE [LARGE SCALE GENOMIC DNA]</scope>
    <source>
        <strain evidence="3 4">IMI 309357</strain>
    </source>
</reference>
<dbReference type="EMBL" id="MJBS01000158">
    <property type="protein sequence ID" value="OHE92125.1"/>
    <property type="molecule type" value="Genomic_DNA"/>
</dbReference>